<dbReference type="InterPro" id="IPR029044">
    <property type="entry name" value="Nucleotide-diphossugar_trans"/>
</dbReference>
<dbReference type="Proteomes" id="UP001500683">
    <property type="component" value="Unassembled WGS sequence"/>
</dbReference>
<feature type="domain" description="Glycosyltransferase 2-like" evidence="2">
    <location>
        <begin position="91"/>
        <end position="204"/>
    </location>
</feature>
<gene>
    <name evidence="3" type="primary">mftF</name>
    <name evidence="3" type="ORF">GCM10022214_06880</name>
</gene>
<reference evidence="4" key="1">
    <citation type="journal article" date="2019" name="Int. J. Syst. Evol. Microbiol.">
        <title>The Global Catalogue of Microorganisms (GCM) 10K type strain sequencing project: providing services to taxonomists for standard genome sequencing and annotation.</title>
        <authorList>
            <consortium name="The Broad Institute Genomics Platform"/>
            <consortium name="The Broad Institute Genome Sequencing Center for Infectious Disease"/>
            <person name="Wu L."/>
            <person name="Ma J."/>
        </authorList>
    </citation>
    <scope>NUCLEOTIDE SEQUENCE [LARGE SCALE GENOMIC DNA]</scope>
    <source>
        <strain evidence="4">JCM 16702</strain>
    </source>
</reference>
<dbReference type="Gene3D" id="3.90.550.10">
    <property type="entry name" value="Spore Coat Polysaccharide Biosynthesis Protein SpsA, Chain A"/>
    <property type="match status" value="1"/>
</dbReference>
<proteinExistence type="predicted"/>
<feature type="region of interest" description="Disordered" evidence="1">
    <location>
        <begin position="463"/>
        <end position="507"/>
    </location>
</feature>
<dbReference type="InterPro" id="IPR023981">
    <property type="entry name" value="MftF"/>
</dbReference>
<dbReference type="RefSeq" id="WP_344940384.1">
    <property type="nucleotide sequence ID" value="NZ_BAAAZG010000001.1"/>
</dbReference>
<dbReference type="InterPro" id="IPR001173">
    <property type="entry name" value="Glyco_trans_2-like"/>
</dbReference>
<dbReference type="SUPFAM" id="SSF53448">
    <property type="entry name" value="Nucleotide-diphospho-sugar transferases"/>
    <property type="match status" value="1"/>
</dbReference>
<evidence type="ECO:0000256" key="1">
    <source>
        <dbReference type="SAM" id="MobiDB-lite"/>
    </source>
</evidence>
<dbReference type="Pfam" id="PF00535">
    <property type="entry name" value="Glycos_transf_2"/>
    <property type="match status" value="1"/>
</dbReference>
<protein>
    <submittedName>
        <fullName evidence="3">Mycofactocin biosynthesis glycosyltransferase MftF</fullName>
    </submittedName>
</protein>
<evidence type="ECO:0000313" key="4">
    <source>
        <dbReference type="Proteomes" id="UP001500683"/>
    </source>
</evidence>
<feature type="compositionally biased region" description="Polar residues" evidence="1">
    <location>
        <begin position="478"/>
        <end position="488"/>
    </location>
</feature>
<keyword evidence="4" id="KW-1185">Reference proteome</keyword>
<feature type="compositionally biased region" description="Polar residues" evidence="1">
    <location>
        <begin position="496"/>
        <end position="507"/>
    </location>
</feature>
<dbReference type="PANTHER" id="PTHR43685">
    <property type="entry name" value="GLYCOSYLTRANSFERASE"/>
    <property type="match status" value="1"/>
</dbReference>
<organism evidence="3 4">
    <name type="scientific">Actinomadura miaoliensis</name>
    <dbReference type="NCBI Taxonomy" id="430685"/>
    <lineage>
        <taxon>Bacteria</taxon>
        <taxon>Bacillati</taxon>
        <taxon>Actinomycetota</taxon>
        <taxon>Actinomycetes</taxon>
        <taxon>Streptosporangiales</taxon>
        <taxon>Thermomonosporaceae</taxon>
        <taxon>Actinomadura</taxon>
    </lineage>
</organism>
<evidence type="ECO:0000313" key="3">
    <source>
        <dbReference type="EMBL" id="GAA4057523.1"/>
    </source>
</evidence>
<dbReference type="PANTHER" id="PTHR43685:SF2">
    <property type="entry name" value="GLYCOSYLTRANSFERASE 2-LIKE DOMAIN-CONTAINING PROTEIN"/>
    <property type="match status" value="1"/>
</dbReference>
<evidence type="ECO:0000259" key="2">
    <source>
        <dbReference type="Pfam" id="PF00535"/>
    </source>
</evidence>
<dbReference type="EMBL" id="BAAAZG010000001">
    <property type="protein sequence ID" value="GAA4057523.1"/>
    <property type="molecule type" value="Genomic_DNA"/>
</dbReference>
<comment type="caution">
    <text evidence="3">The sequence shown here is derived from an EMBL/GenBank/DDBJ whole genome shotgun (WGS) entry which is preliminary data.</text>
</comment>
<dbReference type="InterPro" id="IPR050834">
    <property type="entry name" value="Glycosyltransf_2"/>
</dbReference>
<sequence>MSRTPAPSGLPRGFVVELGRRVRVYDGGRTLVGGAPMRLLHLNRRAASLLRGRRVEVTDRLSERLAERLLAVGVADPVVAELPPVDLSQVTVVVPVRDRAVALDRLLTGLAGRVRVVVVDDLSDDPQAVARVAARHEAELVRLPRNLGPAGARNAGLEKVDTPFVAFVDSDVVVAPEAIATLLRHFHHPRVAAAAPQILGLRKRGKPNWISRYEDARSSLDLGPAPALVHPRSAVSWVPSACLVARVDALGEGFTDGMRVAEDVDLVWRLAARGLQVRYEPAATAWHDHRTRLTAWMRRKAYYGTGAHPLAQRHGALVAPAVLSPWSAAVAAAVLAQRRWSVPVAAGVVAVVFTRLSRTVSGSDHPRRLAADLTRLGLVGTAGQTSALLLRHWWPLSLTACLFSRRARRAVAVAAVADGVAEYLRVSPDLDPVRFVLARRLDDLAYGAGVWAAALRARSPRSLLPDVQGTPRSRGGSARTSKAMTTSEDSAHHTWASRQANSSRRVV</sequence>
<name>A0ABP7V1J9_9ACTN</name>
<dbReference type="NCBIfam" id="TIGR03965">
    <property type="entry name" value="mycofact_glyco"/>
    <property type="match status" value="1"/>
</dbReference>
<accession>A0ABP7V1J9</accession>